<dbReference type="PANTHER" id="PTHR43174">
    <property type="entry name" value="UDP-N-ACETYLGLUCOSAMINE 2-EPIMERASE"/>
    <property type="match status" value="1"/>
</dbReference>
<feature type="domain" description="UDP-N-acetylglucosamine 2-epimerase" evidence="1">
    <location>
        <begin position="24"/>
        <end position="370"/>
    </location>
</feature>
<dbReference type="Pfam" id="PF02350">
    <property type="entry name" value="Epimerase_2"/>
    <property type="match status" value="1"/>
</dbReference>
<dbReference type="InterPro" id="IPR029767">
    <property type="entry name" value="WecB-like"/>
</dbReference>
<dbReference type="EC" id="3.2.1.183" evidence="2"/>
<dbReference type="Proteomes" id="UP000824076">
    <property type="component" value="Unassembled WGS sequence"/>
</dbReference>
<reference evidence="2" key="2">
    <citation type="journal article" date="2021" name="PeerJ">
        <title>Extensive microbial diversity within the chicken gut microbiome revealed by metagenomics and culture.</title>
        <authorList>
            <person name="Gilroy R."/>
            <person name="Ravi A."/>
            <person name="Getino M."/>
            <person name="Pursley I."/>
            <person name="Horton D.L."/>
            <person name="Alikhan N.F."/>
            <person name="Baker D."/>
            <person name="Gharbi K."/>
            <person name="Hall N."/>
            <person name="Watson M."/>
            <person name="Adriaenssens E.M."/>
            <person name="Foster-Nyarko E."/>
            <person name="Jarju S."/>
            <person name="Secka A."/>
            <person name="Antonio M."/>
            <person name="Oren A."/>
            <person name="Chaudhuri R.R."/>
            <person name="La Ragione R."/>
            <person name="Hildebrand F."/>
            <person name="Pallen M.J."/>
        </authorList>
    </citation>
    <scope>NUCLEOTIDE SEQUENCE</scope>
    <source>
        <strain evidence="2">17073</strain>
    </source>
</reference>
<dbReference type="Gene3D" id="3.40.50.2000">
    <property type="entry name" value="Glycogen Phosphorylase B"/>
    <property type="match status" value="2"/>
</dbReference>
<dbReference type="CDD" id="cd03786">
    <property type="entry name" value="GTB_UDP-GlcNAc_2-Epimerase"/>
    <property type="match status" value="1"/>
</dbReference>
<dbReference type="PANTHER" id="PTHR43174:SF3">
    <property type="entry name" value="UDP-N-ACETYLGLUCOSAMINE 2-EPIMERASE"/>
    <property type="match status" value="1"/>
</dbReference>
<dbReference type="EMBL" id="DVMS01000021">
    <property type="protein sequence ID" value="HIU38171.1"/>
    <property type="molecule type" value="Genomic_DNA"/>
</dbReference>
<protein>
    <submittedName>
        <fullName evidence="2">UDP-N-acetylglucosamine 2-epimerase (Hydrolyzing)</fullName>
        <ecNumber evidence="2">3.2.1.183</ecNumber>
    </submittedName>
</protein>
<reference evidence="2" key="1">
    <citation type="submission" date="2020-10" db="EMBL/GenBank/DDBJ databases">
        <authorList>
            <person name="Gilroy R."/>
        </authorList>
    </citation>
    <scope>NUCLEOTIDE SEQUENCE</scope>
    <source>
        <strain evidence="2">17073</strain>
    </source>
</reference>
<dbReference type="InterPro" id="IPR003331">
    <property type="entry name" value="UDP_GlcNAc_Epimerase_2_dom"/>
</dbReference>
<dbReference type="AlphaFoldDB" id="A0A9D1LGR5"/>
<evidence type="ECO:0000313" key="2">
    <source>
        <dbReference type="EMBL" id="HIU38171.1"/>
    </source>
</evidence>
<dbReference type="GO" id="GO:0004553">
    <property type="term" value="F:hydrolase activity, hydrolyzing O-glycosyl compounds"/>
    <property type="evidence" value="ECO:0007669"/>
    <property type="project" value="InterPro"/>
</dbReference>
<gene>
    <name evidence="2" type="primary">neuC</name>
    <name evidence="2" type="ORF">IAD18_00725</name>
</gene>
<name>A0A9D1LGR5_9BACT</name>
<evidence type="ECO:0000259" key="1">
    <source>
        <dbReference type="Pfam" id="PF02350"/>
    </source>
</evidence>
<accession>A0A9D1LGR5</accession>
<evidence type="ECO:0000313" key="3">
    <source>
        <dbReference type="Proteomes" id="UP000824076"/>
    </source>
</evidence>
<sequence length="388" mass="42767">MNKRKICIVTGTRADWGLLSGIARALKARDDVDLKIVATNMHLSDLYGATWQEIERDGLAIDCRVPMPATGDTPKDTVEAMSVCMSGMAKAFSRLRPDLLLVLGDRYEILAAVSAALIFRIPVAHIAGGAVSRGAYDDNIRHAVTKMSHIHLTETEEYRRRVIQLGENPAHVVNTGAIGVYNIMHADYIPHDELEKQLATPLPERLILATFHPATLDTESPRKQCENLLAALDKHPEYKIIFTYPNNDTNGRIIISLIEDYARRNANRCAVFPSLGMRRYLSALRCATAVVGNSSSGIVEVPSMGIPTLDIGIRQAGRTAAESVVHCGVSVDEISEGLNLILSDEFREKARRVVNPYFQPDTLEKIVTTVAETSLDGITIKTFHDIKQ</sequence>
<dbReference type="NCBIfam" id="TIGR03568">
    <property type="entry name" value="NeuC_NnaA"/>
    <property type="match status" value="1"/>
</dbReference>
<dbReference type="InterPro" id="IPR020004">
    <property type="entry name" value="UDP-GlcNAc_Epase"/>
</dbReference>
<dbReference type="GO" id="GO:0006047">
    <property type="term" value="P:UDP-N-acetylglucosamine metabolic process"/>
    <property type="evidence" value="ECO:0007669"/>
    <property type="project" value="InterPro"/>
</dbReference>
<keyword evidence="2" id="KW-0378">Hydrolase</keyword>
<keyword evidence="2" id="KW-0326">Glycosidase</keyword>
<proteinExistence type="predicted"/>
<organism evidence="2 3">
    <name type="scientific">Candidatus Limisoma intestinavium</name>
    <dbReference type="NCBI Taxonomy" id="2840856"/>
    <lineage>
        <taxon>Bacteria</taxon>
        <taxon>Pseudomonadati</taxon>
        <taxon>Bacteroidota</taxon>
        <taxon>Bacteroidia</taxon>
        <taxon>Bacteroidales</taxon>
        <taxon>Candidatus Limisoma</taxon>
    </lineage>
</organism>
<dbReference type="SUPFAM" id="SSF53756">
    <property type="entry name" value="UDP-Glycosyltransferase/glycogen phosphorylase"/>
    <property type="match status" value="1"/>
</dbReference>
<comment type="caution">
    <text evidence="2">The sequence shown here is derived from an EMBL/GenBank/DDBJ whole genome shotgun (WGS) entry which is preliminary data.</text>
</comment>